<name>A0AAN1CUC7_9VIBR</name>
<geneLocation type="plasmid" evidence="1 2">
    <name>unnamed1</name>
</geneLocation>
<dbReference type="KEGG" id="vbr:A6E01_20360"/>
<proteinExistence type="predicted"/>
<protein>
    <submittedName>
        <fullName evidence="1">Uncharacterized protein</fullName>
    </submittedName>
</protein>
<dbReference type="InterPro" id="IPR058002">
    <property type="entry name" value="Gp82"/>
</dbReference>
<evidence type="ECO:0000313" key="2">
    <source>
        <dbReference type="Proteomes" id="UP000092018"/>
    </source>
</evidence>
<gene>
    <name evidence="1" type="ORF">A6E01_20360</name>
</gene>
<dbReference type="AlphaFoldDB" id="A0AAN1CUC7"/>
<dbReference type="EMBL" id="CP016179">
    <property type="protein sequence ID" value="ANO35568.1"/>
    <property type="molecule type" value="Genomic_DNA"/>
</dbReference>
<accession>A0AAN1CUC7</accession>
<sequence length="142" mass="16093">MQFSSGLKDRFVEQGTKVLVYRNLNKANMFSVKSLEGQFKNLVIGHFQSLQLEPCDNLESMIKLSKASQARCKLQGVRNVHLGITGRITSITIKEQPNVETRLTYNPFIDEGFKFKTNNKPWNGNASKVIFHDNAAFAINKD</sequence>
<keyword evidence="1" id="KW-0614">Plasmid</keyword>
<dbReference type="RefSeq" id="WP_065211327.1">
    <property type="nucleotide sequence ID" value="NZ_CP016179.1"/>
</dbReference>
<dbReference type="Pfam" id="PF25735">
    <property type="entry name" value="Phage_L5_gp82"/>
    <property type="match status" value="1"/>
</dbReference>
<evidence type="ECO:0000313" key="1">
    <source>
        <dbReference type="EMBL" id="ANO35568.1"/>
    </source>
</evidence>
<reference evidence="1 2" key="1">
    <citation type="submission" date="2016-06" db="EMBL/GenBank/DDBJ databases">
        <title>Adaptive Radiation by Waves of Gene Transfer Leads to Fine-Scale Resource Partitioning in Marine Microbes.</title>
        <authorList>
            <person name="Hehemann J.-H."/>
            <person name="Arevalo P."/>
            <person name="Datta M.S."/>
            <person name="Yu X."/>
            <person name="Corzett C."/>
            <person name="Henschel A."/>
            <person name="Preheim S.P."/>
            <person name="Timberlake S."/>
            <person name="Alm E.J."/>
            <person name="Polz M.F."/>
        </authorList>
    </citation>
    <scope>NUCLEOTIDE SEQUENCE [LARGE SCALE GENOMIC DNA]</scope>
    <source>
        <strain evidence="1 2">FF50</strain>
        <plasmid evidence="1 2">unnamed1</plasmid>
    </source>
</reference>
<dbReference type="Proteomes" id="UP000092018">
    <property type="component" value="Plasmid unnamed1"/>
</dbReference>
<organism evidence="1 2">
    <name type="scientific">Vibrio breoganii</name>
    <dbReference type="NCBI Taxonomy" id="553239"/>
    <lineage>
        <taxon>Bacteria</taxon>
        <taxon>Pseudomonadati</taxon>
        <taxon>Pseudomonadota</taxon>
        <taxon>Gammaproteobacteria</taxon>
        <taxon>Vibrionales</taxon>
        <taxon>Vibrionaceae</taxon>
        <taxon>Vibrio</taxon>
    </lineage>
</organism>